<keyword evidence="3" id="KW-0574">Periplasm</keyword>
<keyword evidence="7" id="KW-1185">Reference proteome</keyword>
<evidence type="ECO:0000259" key="5">
    <source>
        <dbReference type="SMART" id="SM00858"/>
    </source>
</evidence>
<dbReference type="GO" id="GO:0044780">
    <property type="term" value="P:bacterial-type flagellum assembly"/>
    <property type="evidence" value="ECO:0007669"/>
    <property type="project" value="InterPro"/>
</dbReference>
<dbReference type="Proteomes" id="UP000199048">
    <property type="component" value="Unassembled WGS sequence"/>
</dbReference>
<keyword evidence="6" id="KW-0969">Cilium</keyword>
<dbReference type="STRING" id="582667.SAMN05192568_100614"/>
<organism evidence="6 7">
    <name type="scientific">Methylobacterium pseudosasicola</name>
    <dbReference type="NCBI Taxonomy" id="582667"/>
    <lineage>
        <taxon>Bacteria</taxon>
        <taxon>Pseudomonadati</taxon>
        <taxon>Pseudomonadota</taxon>
        <taxon>Alphaproteobacteria</taxon>
        <taxon>Hyphomicrobiales</taxon>
        <taxon>Methylobacteriaceae</taxon>
        <taxon>Methylobacterium</taxon>
    </lineage>
</organism>
<keyword evidence="6" id="KW-0282">Flagellum</keyword>
<keyword evidence="4" id="KW-1133">Transmembrane helix</keyword>
<dbReference type="PANTHER" id="PTHR36307:SF1">
    <property type="entry name" value="FLAGELLA BASAL BODY P-RING FORMATION PROTEIN FLGA"/>
    <property type="match status" value="1"/>
</dbReference>
<feature type="domain" description="SAF" evidence="5">
    <location>
        <begin position="240"/>
        <end position="302"/>
    </location>
</feature>
<dbReference type="AlphaFoldDB" id="A0A1I4IAA9"/>
<protein>
    <submittedName>
        <fullName evidence="6">Flagella basal body P-ring formation protein FlgA</fullName>
    </submittedName>
</protein>
<dbReference type="InterPro" id="IPR017585">
    <property type="entry name" value="SAF_FlgA"/>
</dbReference>
<keyword evidence="6" id="KW-0966">Cell projection</keyword>
<keyword evidence="4" id="KW-0812">Transmembrane</keyword>
<reference evidence="7" key="1">
    <citation type="submission" date="2016-10" db="EMBL/GenBank/DDBJ databases">
        <authorList>
            <person name="Varghese N."/>
            <person name="Submissions S."/>
        </authorList>
    </citation>
    <scope>NUCLEOTIDE SEQUENCE [LARGE SCALE GENOMIC DNA]</scope>
    <source>
        <strain evidence="7">BL36</strain>
    </source>
</reference>
<sequence>MYAGFHPDSALADLPLVSTASDESDLSPIVRRARPRVPTPGAAVLLRAALAFMTFAAIGALAIPAMAEPGMQPSETQKTQPRLRGDVTARGDVLALADLVEGAPDFLAARPLFRSPALGATGTIQTRRIVEAAAALGLTGIETGGRMQIAVQRAARRLGPPELEAALKRGLESGYGLDPRNVAVRFDGDGPTLLAPVDLAGQAAALDLTYDPRSRRVSGLVSLGERQASLRVSGVVIELREVAVLTRALNRGDPVRESDLVVERRPREAVASDAQAGASTVVGEVAQHALPAGSVLRVSDTALPELVARGESVTIVYETASVSLSMRGLANEAGRMGAVVNVVNVASKKVLQATVIGPGRVSVGPGPVAQQAAAAPQVQATASLR</sequence>
<comment type="subcellular location">
    <subcellularLocation>
        <location evidence="1">Periplasm</location>
    </subcellularLocation>
</comment>
<dbReference type="RefSeq" id="WP_092038760.1">
    <property type="nucleotide sequence ID" value="NZ_FOTK01000006.1"/>
</dbReference>
<dbReference type="Gene3D" id="2.30.30.760">
    <property type="match status" value="1"/>
</dbReference>
<evidence type="ECO:0000256" key="4">
    <source>
        <dbReference type="SAM" id="Phobius"/>
    </source>
</evidence>
<dbReference type="InterPro" id="IPR013974">
    <property type="entry name" value="SAF"/>
</dbReference>
<evidence type="ECO:0000256" key="2">
    <source>
        <dbReference type="ARBA" id="ARBA00022729"/>
    </source>
</evidence>
<proteinExistence type="predicted"/>
<dbReference type="SMART" id="SM00858">
    <property type="entry name" value="SAF"/>
    <property type="match status" value="1"/>
</dbReference>
<dbReference type="CDD" id="cd11614">
    <property type="entry name" value="SAF_CpaB_FlgA_like"/>
    <property type="match status" value="1"/>
</dbReference>
<dbReference type="PANTHER" id="PTHR36307">
    <property type="entry name" value="FLAGELLA BASAL BODY P-RING FORMATION PROTEIN FLGA"/>
    <property type="match status" value="1"/>
</dbReference>
<dbReference type="OrthoDB" id="5323072at2"/>
<name>A0A1I4IAA9_9HYPH</name>
<accession>A0A1I4IAA9</accession>
<dbReference type="InterPro" id="IPR039246">
    <property type="entry name" value="Flagellar_FlgA"/>
</dbReference>
<dbReference type="GO" id="GO:0042597">
    <property type="term" value="C:periplasmic space"/>
    <property type="evidence" value="ECO:0007669"/>
    <property type="project" value="UniProtKB-SubCell"/>
</dbReference>
<dbReference type="Gene3D" id="3.90.1210.10">
    <property type="entry name" value="Antifreeze-like/N-acetylneuraminic acid synthase C-terminal domain"/>
    <property type="match status" value="1"/>
</dbReference>
<feature type="transmembrane region" description="Helical" evidence="4">
    <location>
        <begin position="44"/>
        <end position="67"/>
    </location>
</feature>
<keyword evidence="4" id="KW-0472">Membrane</keyword>
<gene>
    <name evidence="6" type="ORF">SAMN05192568_100614</name>
</gene>
<evidence type="ECO:0000313" key="6">
    <source>
        <dbReference type="EMBL" id="SFL51027.1"/>
    </source>
</evidence>
<evidence type="ECO:0000256" key="1">
    <source>
        <dbReference type="ARBA" id="ARBA00004418"/>
    </source>
</evidence>
<keyword evidence="2" id="KW-0732">Signal</keyword>
<evidence type="ECO:0000256" key="3">
    <source>
        <dbReference type="ARBA" id="ARBA00022764"/>
    </source>
</evidence>
<dbReference type="EMBL" id="FOTK01000006">
    <property type="protein sequence ID" value="SFL51027.1"/>
    <property type="molecule type" value="Genomic_DNA"/>
</dbReference>
<dbReference type="NCBIfam" id="TIGR03170">
    <property type="entry name" value="flgA_cterm"/>
    <property type="match status" value="1"/>
</dbReference>
<evidence type="ECO:0000313" key="7">
    <source>
        <dbReference type="Proteomes" id="UP000199048"/>
    </source>
</evidence>
<dbReference type="Pfam" id="PF13144">
    <property type="entry name" value="ChapFlgA"/>
    <property type="match status" value="1"/>
</dbReference>